<feature type="region of interest" description="Disordered" evidence="1">
    <location>
        <begin position="45"/>
        <end position="82"/>
    </location>
</feature>
<feature type="compositionally biased region" description="Polar residues" evidence="1">
    <location>
        <begin position="64"/>
        <end position="76"/>
    </location>
</feature>
<organism evidence="2 3">
    <name type="scientific">Lentzea pudingi</name>
    <dbReference type="NCBI Taxonomy" id="1789439"/>
    <lineage>
        <taxon>Bacteria</taxon>
        <taxon>Bacillati</taxon>
        <taxon>Actinomycetota</taxon>
        <taxon>Actinomycetes</taxon>
        <taxon>Pseudonocardiales</taxon>
        <taxon>Pseudonocardiaceae</taxon>
        <taxon>Lentzea</taxon>
    </lineage>
</organism>
<evidence type="ECO:0000313" key="2">
    <source>
        <dbReference type="EMBL" id="GGM93703.1"/>
    </source>
</evidence>
<name>A0ABQ2HYQ2_9PSEU</name>
<sequence length="82" mass="8954">MDHRGPGLDEELPPTFPVAGVSWSRLSQPDLDLDLDLDDAAGKIRRTPRTPHDAAPLTPEFDGVQSTFRTTGTTGWDSLPLK</sequence>
<reference evidence="3" key="1">
    <citation type="journal article" date="2019" name="Int. J. Syst. Evol. Microbiol.">
        <title>The Global Catalogue of Microorganisms (GCM) 10K type strain sequencing project: providing services to taxonomists for standard genome sequencing and annotation.</title>
        <authorList>
            <consortium name="The Broad Institute Genomics Platform"/>
            <consortium name="The Broad Institute Genome Sequencing Center for Infectious Disease"/>
            <person name="Wu L."/>
            <person name="Ma J."/>
        </authorList>
    </citation>
    <scope>NUCLEOTIDE SEQUENCE [LARGE SCALE GENOMIC DNA]</scope>
    <source>
        <strain evidence="3">CGMCC 4.7319</strain>
    </source>
</reference>
<evidence type="ECO:0000256" key="1">
    <source>
        <dbReference type="SAM" id="MobiDB-lite"/>
    </source>
</evidence>
<gene>
    <name evidence="2" type="ORF">GCM10011609_33950</name>
</gene>
<accession>A0ABQ2HYQ2</accession>
<comment type="caution">
    <text evidence="2">The sequence shown here is derived from an EMBL/GenBank/DDBJ whole genome shotgun (WGS) entry which is preliminary data.</text>
</comment>
<evidence type="ECO:0000313" key="3">
    <source>
        <dbReference type="Proteomes" id="UP000597656"/>
    </source>
</evidence>
<proteinExistence type="predicted"/>
<keyword evidence="3" id="KW-1185">Reference proteome</keyword>
<dbReference type="EMBL" id="BMNC01000004">
    <property type="protein sequence ID" value="GGM93703.1"/>
    <property type="molecule type" value="Genomic_DNA"/>
</dbReference>
<protein>
    <submittedName>
        <fullName evidence="2">Uncharacterized protein</fullName>
    </submittedName>
</protein>
<dbReference type="Proteomes" id="UP000597656">
    <property type="component" value="Unassembled WGS sequence"/>
</dbReference>